<keyword evidence="1" id="KW-0479">Metal-binding</keyword>
<feature type="domain" description="C2H2-type" evidence="6">
    <location>
        <begin position="73"/>
        <end position="100"/>
    </location>
</feature>
<dbReference type="GO" id="GO:0045944">
    <property type="term" value="P:positive regulation of transcription by RNA polymerase II"/>
    <property type="evidence" value="ECO:0007669"/>
    <property type="project" value="TreeGrafter"/>
</dbReference>
<evidence type="ECO:0000256" key="5">
    <source>
        <dbReference type="PROSITE-ProRule" id="PRU00042"/>
    </source>
</evidence>
<reference evidence="7" key="1">
    <citation type="submission" date="2021-05" db="EMBL/GenBank/DDBJ databases">
        <authorList>
            <person name="Alioto T."/>
            <person name="Alioto T."/>
            <person name="Gomez Garrido J."/>
        </authorList>
    </citation>
    <scope>NUCLEOTIDE SEQUENCE</scope>
</reference>
<accession>A0A8D8Z5U5</accession>
<sequence length="129" mass="15330">MFCSDSSAVSLRTRDHSIFFNLRENFSLILLFPISGFQCNYCAKYLTTISTDSLLDHTRSCSSMERPSFDFNYRCFTCQYYTPHGFSMKRHIRTHMGVKPYKCTFCEYSACEKYNLKKHCRIKHNVFFE</sequence>
<dbReference type="AlphaFoldDB" id="A0A8D8Z5U5"/>
<dbReference type="PANTHER" id="PTHR24403:SF109">
    <property type="entry name" value="ZINC FINGER PROTEIN 845-LIKE"/>
    <property type="match status" value="1"/>
</dbReference>
<evidence type="ECO:0000259" key="6">
    <source>
        <dbReference type="PROSITE" id="PS50157"/>
    </source>
</evidence>
<dbReference type="Gene3D" id="3.30.160.60">
    <property type="entry name" value="Classic Zinc Finger"/>
    <property type="match status" value="2"/>
</dbReference>
<dbReference type="PROSITE" id="PS50157">
    <property type="entry name" value="ZINC_FINGER_C2H2_2"/>
    <property type="match status" value="1"/>
</dbReference>
<dbReference type="GO" id="GO:0008270">
    <property type="term" value="F:zinc ion binding"/>
    <property type="evidence" value="ECO:0007669"/>
    <property type="project" value="UniProtKB-KW"/>
</dbReference>
<keyword evidence="3 5" id="KW-0863">Zinc-finger</keyword>
<organism evidence="7">
    <name type="scientific">Cacopsylla melanoneura</name>
    <dbReference type="NCBI Taxonomy" id="428564"/>
    <lineage>
        <taxon>Eukaryota</taxon>
        <taxon>Metazoa</taxon>
        <taxon>Ecdysozoa</taxon>
        <taxon>Arthropoda</taxon>
        <taxon>Hexapoda</taxon>
        <taxon>Insecta</taxon>
        <taxon>Pterygota</taxon>
        <taxon>Neoptera</taxon>
        <taxon>Paraneoptera</taxon>
        <taxon>Hemiptera</taxon>
        <taxon>Sternorrhyncha</taxon>
        <taxon>Psylloidea</taxon>
        <taxon>Psyllidae</taxon>
        <taxon>Psyllinae</taxon>
        <taxon>Cacopsylla</taxon>
    </lineage>
</organism>
<evidence type="ECO:0000256" key="1">
    <source>
        <dbReference type="ARBA" id="ARBA00022723"/>
    </source>
</evidence>
<dbReference type="EMBL" id="HBUF01423220">
    <property type="protein sequence ID" value="CAG6741085.1"/>
    <property type="molecule type" value="Transcribed_RNA"/>
</dbReference>
<evidence type="ECO:0000256" key="2">
    <source>
        <dbReference type="ARBA" id="ARBA00022737"/>
    </source>
</evidence>
<dbReference type="PANTHER" id="PTHR24403">
    <property type="entry name" value="ZINC FINGER PROTEIN"/>
    <property type="match status" value="1"/>
</dbReference>
<keyword evidence="4" id="KW-0862">Zinc</keyword>
<evidence type="ECO:0000313" key="7">
    <source>
        <dbReference type="EMBL" id="CAG6741085.1"/>
    </source>
</evidence>
<dbReference type="InterPro" id="IPR013087">
    <property type="entry name" value="Znf_C2H2_type"/>
</dbReference>
<protein>
    <submittedName>
        <fullName evidence="7">RE1-silencing transcription factor</fullName>
    </submittedName>
</protein>
<dbReference type="GO" id="GO:0005634">
    <property type="term" value="C:nucleus"/>
    <property type="evidence" value="ECO:0007669"/>
    <property type="project" value="TreeGrafter"/>
</dbReference>
<evidence type="ECO:0000256" key="4">
    <source>
        <dbReference type="ARBA" id="ARBA00022833"/>
    </source>
</evidence>
<keyword evidence="2" id="KW-0677">Repeat</keyword>
<dbReference type="EMBL" id="HBUF01544778">
    <property type="protein sequence ID" value="CAG6756447.1"/>
    <property type="molecule type" value="Transcribed_RNA"/>
</dbReference>
<dbReference type="SMART" id="SM00355">
    <property type="entry name" value="ZnF_C2H2"/>
    <property type="match status" value="2"/>
</dbReference>
<dbReference type="InterPro" id="IPR050688">
    <property type="entry name" value="Zinc_finger/UBP_domain"/>
</dbReference>
<evidence type="ECO:0000256" key="3">
    <source>
        <dbReference type="ARBA" id="ARBA00022771"/>
    </source>
</evidence>
<dbReference type="InterPro" id="IPR036236">
    <property type="entry name" value="Znf_C2H2_sf"/>
</dbReference>
<name>A0A8D8Z5U5_9HEMI</name>
<proteinExistence type="predicted"/>
<dbReference type="SUPFAM" id="SSF57667">
    <property type="entry name" value="beta-beta-alpha zinc fingers"/>
    <property type="match status" value="1"/>
</dbReference>